<dbReference type="GO" id="GO:0016746">
    <property type="term" value="F:acyltransferase activity"/>
    <property type="evidence" value="ECO:0007669"/>
    <property type="project" value="UniProtKB-KW"/>
</dbReference>
<dbReference type="PANTHER" id="PTHR10434:SF11">
    <property type="entry name" value="1-ACYL-SN-GLYCEROL-3-PHOSPHATE ACYLTRANSFERASE"/>
    <property type="match status" value="1"/>
</dbReference>
<dbReference type="EMBL" id="JAUYVI010000001">
    <property type="protein sequence ID" value="MDQ7246440.1"/>
    <property type="molecule type" value="Genomic_DNA"/>
</dbReference>
<evidence type="ECO:0000256" key="4">
    <source>
        <dbReference type="SAM" id="Phobius"/>
    </source>
</evidence>
<dbReference type="InterPro" id="IPR002123">
    <property type="entry name" value="Plipid/glycerol_acylTrfase"/>
</dbReference>
<evidence type="ECO:0000256" key="2">
    <source>
        <dbReference type="ARBA" id="ARBA00022679"/>
    </source>
</evidence>
<evidence type="ECO:0000256" key="1">
    <source>
        <dbReference type="ARBA" id="ARBA00005189"/>
    </source>
</evidence>
<feature type="domain" description="Phospholipid/glycerol acyltransferase" evidence="5">
    <location>
        <begin position="38"/>
        <end position="160"/>
    </location>
</feature>
<dbReference type="RefSeq" id="WP_379953829.1">
    <property type="nucleotide sequence ID" value="NZ_JAUYVI010000001.1"/>
</dbReference>
<keyword evidence="4" id="KW-0812">Transmembrane</keyword>
<keyword evidence="3 6" id="KW-0012">Acyltransferase</keyword>
<sequence length="214" mass="23708">MNRLLRLLFWILIGRPLVLVVLGLNVRNLKGLPRQGPAIVVANHNSHLDTFVLMSLFPLRLLHRLRPVAAADYFLRNRAIAWFTLNIVNMIPIERVRAGKRAADPLQDCAKALAAGEILLVYPEGTRGETEALAKFKGGVARLKEQYPDVPVVPVYMQGLSRALPKGEYTLVPVVVDVFVGEPVVWSGNRQAFTQALQDSVTTLAAAAPSRTWR</sequence>
<keyword evidence="7" id="KW-1185">Reference proteome</keyword>
<dbReference type="Pfam" id="PF01553">
    <property type="entry name" value="Acyltransferase"/>
    <property type="match status" value="1"/>
</dbReference>
<reference evidence="7" key="1">
    <citation type="submission" date="2023-08" db="EMBL/GenBank/DDBJ databases">
        <title>Rhodospirillaceae gen. nov., a novel taxon isolated from the Yangtze River Yuezi River estuary sludge.</title>
        <authorList>
            <person name="Ruan L."/>
        </authorList>
    </citation>
    <scope>NUCLEOTIDE SEQUENCE [LARGE SCALE GENOMIC DNA]</scope>
    <source>
        <strain evidence="7">R-7</strain>
    </source>
</reference>
<evidence type="ECO:0000313" key="6">
    <source>
        <dbReference type="EMBL" id="MDQ7246440.1"/>
    </source>
</evidence>
<keyword evidence="4" id="KW-0472">Membrane</keyword>
<dbReference type="SUPFAM" id="SSF69593">
    <property type="entry name" value="Glycerol-3-phosphate (1)-acyltransferase"/>
    <property type="match status" value="1"/>
</dbReference>
<feature type="transmembrane region" description="Helical" evidence="4">
    <location>
        <begin position="7"/>
        <end position="26"/>
    </location>
</feature>
<gene>
    <name evidence="6" type="ORF">Q8A70_02125</name>
</gene>
<protein>
    <submittedName>
        <fullName evidence="6">Lysophospholipid acyltransferase family protein</fullName>
    </submittedName>
</protein>
<dbReference type="PANTHER" id="PTHR10434">
    <property type="entry name" value="1-ACYL-SN-GLYCEROL-3-PHOSPHATE ACYLTRANSFERASE"/>
    <property type="match status" value="1"/>
</dbReference>
<comment type="caution">
    <text evidence="6">The sequence shown here is derived from an EMBL/GenBank/DDBJ whole genome shotgun (WGS) entry which is preliminary data.</text>
</comment>
<evidence type="ECO:0000259" key="5">
    <source>
        <dbReference type="SMART" id="SM00563"/>
    </source>
</evidence>
<dbReference type="SMART" id="SM00563">
    <property type="entry name" value="PlsC"/>
    <property type="match status" value="1"/>
</dbReference>
<organism evidence="6 7">
    <name type="scientific">Dongia sedimenti</name>
    <dbReference type="NCBI Taxonomy" id="3064282"/>
    <lineage>
        <taxon>Bacteria</taxon>
        <taxon>Pseudomonadati</taxon>
        <taxon>Pseudomonadota</taxon>
        <taxon>Alphaproteobacteria</taxon>
        <taxon>Rhodospirillales</taxon>
        <taxon>Dongiaceae</taxon>
        <taxon>Dongia</taxon>
    </lineage>
</organism>
<name>A0ABU0YFE4_9PROT</name>
<comment type="pathway">
    <text evidence="1">Lipid metabolism.</text>
</comment>
<evidence type="ECO:0000256" key="3">
    <source>
        <dbReference type="ARBA" id="ARBA00023315"/>
    </source>
</evidence>
<dbReference type="CDD" id="cd07989">
    <property type="entry name" value="LPLAT_AGPAT-like"/>
    <property type="match status" value="1"/>
</dbReference>
<keyword evidence="4" id="KW-1133">Transmembrane helix</keyword>
<proteinExistence type="predicted"/>
<keyword evidence="2" id="KW-0808">Transferase</keyword>
<dbReference type="Proteomes" id="UP001230156">
    <property type="component" value="Unassembled WGS sequence"/>
</dbReference>
<accession>A0ABU0YFE4</accession>
<evidence type="ECO:0000313" key="7">
    <source>
        <dbReference type="Proteomes" id="UP001230156"/>
    </source>
</evidence>